<dbReference type="EMBL" id="JMIW01000001">
    <property type="protein sequence ID" value="KEO92143.1"/>
    <property type="molecule type" value="Genomic_DNA"/>
</dbReference>
<name>A0A074MJX7_ERYLO</name>
<reference evidence="1 2" key="1">
    <citation type="submission" date="2014-04" db="EMBL/GenBank/DDBJ databases">
        <title>A comprehensive comparison of genomes of Erythrobacter spp. strains.</title>
        <authorList>
            <person name="Zheng Q."/>
        </authorList>
    </citation>
    <scope>NUCLEOTIDE SEQUENCE [LARGE SCALE GENOMIC DNA]</scope>
    <source>
        <strain evidence="1 2">DSM 6997</strain>
    </source>
</reference>
<dbReference type="RefSeq" id="WP_034958514.1">
    <property type="nucleotide sequence ID" value="NZ_JMIW01000001.1"/>
</dbReference>
<evidence type="ECO:0000313" key="1">
    <source>
        <dbReference type="EMBL" id="KEO92143.1"/>
    </source>
</evidence>
<dbReference type="AlphaFoldDB" id="A0A074MJX7"/>
<evidence type="ECO:0000313" key="2">
    <source>
        <dbReference type="Proteomes" id="UP000027647"/>
    </source>
</evidence>
<proteinExistence type="predicted"/>
<keyword evidence="2" id="KW-1185">Reference proteome</keyword>
<comment type="caution">
    <text evidence="1">The sequence shown here is derived from an EMBL/GenBank/DDBJ whole genome shotgun (WGS) entry which is preliminary data.</text>
</comment>
<dbReference type="OrthoDB" id="7432776at2"/>
<protein>
    <submittedName>
        <fullName evidence="1">Uncharacterized protein</fullName>
    </submittedName>
</protein>
<accession>A0A074MJX7</accession>
<sequence length="143" mass="15897">MYLLADFTAAELTGDARNNLLQGIALADEAIDFIGTPQWPLEEYLLIKANATKLNALMRLGNWEASYEASDSLISAIKGDLFQYDEFRLAFAYRKGGEVLGPLLTDSEIRRVLIEGGCAKSSLEPVLDKPIQRIDKRTLPSFE</sequence>
<dbReference type="STRING" id="1044.EH31_05605"/>
<dbReference type="Proteomes" id="UP000027647">
    <property type="component" value="Unassembled WGS sequence"/>
</dbReference>
<gene>
    <name evidence="1" type="ORF">EH31_05605</name>
</gene>
<organism evidence="1 2">
    <name type="scientific">Erythrobacter longus</name>
    <dbReference type="NCBI Taxonomy" id="1044"/>
    <lineage>
        <taxon>Bacteria</taxon>
        <taxon>Pseudomonadati</taxon>
        <taxon>Pseudomonadota</taxon>
        <taxon>Alphaproteobacteria</taxon>
        <taxon>Sphingomonadales</taxon>
        <taxon>Erythrobacteraceae</taxon>
        <taxon>Erythrobacter/Porphyrobacter group</taxon>
        <taxon>Erythrobacter</taxon>
    </lineage>
</organism>